<accession>A0A915KM04</accession>
<dbReference type="WBParaSite" id="nRc.2.0.1.t38831-RA">
    <property type="protein sequence ID" value="nRc.2.0.1.t38831-RA"/>
    <property type="gene ID" value="nRc.2.0.1.g38831"/>
</dbReference>
<dbReference type="Proteomes" id="UP000887565">
    <property type="component" value="Unplaced"/>
</dbReference>
<name>A0A915KM04_ROMCU</name>
<reference evidence="2" key="1">
    <citation type="submission" date="2022-11" db="UniProtKB">
        <authorList>
            <consortium name="WormBaseParasite"/>
        </authorList>
    </citation>
    <scope>IDENTIFICATION</scope>
</reference>
<protein>
    <submittedName>
        <fullName evidence="2">Uncharacterized protein</fullName>
    </submittedName>
</protein>
<organism evidence="1 2">
    <name type="scientific">Romanomermis culicivorax</name>
    <name type="common">Nematode worm</name>
    <dbReference type="NCBI Taxonomy" id="13658"/>
    <lineage>
        <taxon>Eukaryota</taxon>
        <taxon>Metazoa</taxon>
        <taxon>Ecdysozoa</taxon>
        <taxon>Nematoda</taxon>
        <taxon>Enoplea</taxon>
        <taxon>Dorylaimia</taxon>
        <taxon>Mermithida</taxon>
        <taxon>Mermithoidea</taxon>
        <taxon>Mermithidae</taxon>
        <taxon>Romanomermis</taxon>
    </lineage>
</organism>
<keyword evidence="1" id="KW-1185">Reference proteome</keyword>
<evidence type="ECO:0000313" key="1">
    <source>
        <dbReference type="Proteomes" id="UP000887565"/>
    </source>
</evidence>
<sequence>MQSVRYSILCVRRSTDHCLFHYNIVVVICIAAFPGPCKVQSSKATEAKNYGAGMRELEEFYNQVEKTNTFIDFTSIAVADLFDEAAKLIKRNMIIRKRKIL</sequence>
<proteinExistence type="predicted"/>
<dbReference type="AlphaFoldDB" id="A0A915KM04"/>
<evidence type="ECO:0000313" key="2">
    <source>
        <dbReference type="WBParaSite" id="nRc.2.0.1.t38831-RA"/>
    </source>
</evidence>